<name>A0ABT3GD70_9BACT</name>
<sequence>MTVATGTSTVAVSMAGSVAAQTSGPIVNASADLVADTMKITKVTNYTAGGVYYGTPVYINPVQVEGAFSFWVDVGGPADFDGDGTPDSTDSDDDNDGRPDESDDFPKNANEKDDTDNDGTGDNADLDDDNDGTPDLQDDAPYDPLKTWNDRDSDGIRDSEDKFPDNWKESGDNDDDGVGDNTDADDDNDGIGDQGDENPKTPDVRPGITPVPSGNQGDGQGNPGTGDGSGGPGPQPGPGPGPGETDEFGQGQSTNSDETGAFKPGVGHDVAGSVSGAKGIVGNKIGSFRPFGSGAIPSTTTYVMQLPLGGFGDRTYTFHFDESPWTLIRSLMLLVVVYVVGRDCFERLSI</sequence>
<reference evidence="3 4" key="1">
    <citation type="submission" date="2022-10" db="EMBL/GenBank/DDBJ databases">
        <title>Luteolibacter arcticus strain CCTCC AB 2014275, whole genome shotgun sequencing project.</title>
        <authorList>
            <person name="Zhao G."/>
            <person name="Shen L."/>
        </authorList>
    </citation>
    <scope>NUCLEOTIDE SEQUENCE [LARGE SCALE GENOMIC DNA]</scope>
    <source>
        <strain evidence="3 4">CCTCC AB 2014275</strain>
    </source>
</reference>
<feature type="compositionally biased region" description="Acidic residues" evidence="2">
    <location>
        <begin position="113"/>
        <end position="141"/>
    </location>
</feature>
<evidence type="ECO:0000313" key="4">
    <source>
        <dbReference type="Proteomes" id="UP001320876"/>
    </source>
</evidence>
<organism evidence="3 4">
    <name type="scientific">Luteolibacter arcticus</name>
    <dbReference type="NCBI Taxonomy" id="1581411"/>
    <lineage>
        <taxon>Bacteria</taxon>
        <taxon>Pseudomonadati</taxon>
        <taxon>Verrucomicrobiota</taxon>
        <taxon>Verrucomicrobiia</taxon>
        <taxon>Verrucomicrobiales</taxon>
        <taxon>Verrucomicrobiaceae</taxon>
        <taxon>Luteolibacter</taxon>
    </lineage>
</organism>
<gene>
    <name evidence="3" type="ORF">OKA05_02975</name>
</gene>
<evidence type="ECO:0000256" key="2">
    <source>
        <dbReference type="SAM" id="MobiDB-lite"/>
    </source>
</evidence>
<evidence type="ECO:0000256" key="1">
    <source>
        <dbReference type="ARBA" id="ARBA00022729"/>
    </source>
</evidence>
<comment type="caution">
    <text evidence="3">The sequence shown here is derived from an EMBL/GenBank/DDBJ whole genome shotgun (WGS) entry which is preliminary data.</text>
</comment>
<proteinExistence type="predicted"/>
<dbReference type="Pfam" id="PF02412">
    <property type="entry name" value="TSP_3"/>
    <property type="match status" value="1"/>
</dbReference>
<evidence type="ECO:0000313" key="3">
    <source>
        <dbReference type="EMBL" id="MCW1921499.1"/>
    </source>
</evidence>
<dbReference type="Proteomes" id="UP001320876">
    <property type="component" value="Unassembled WGS sequence"/>
</dbReference>
<keyword evidence="4" id="KW-1185">Reference proteome</keyword>
<feature type="compositionally biased region" description="Basic and acidic residues" evidence="2">
    <location>
        <begin position="148"/>
        <end position="171"/>
    </location>
</feature>
<dbReference type="InterPro" id="IPR003367">
    <property type="entry name" value="Thrombospondin_3-like_rpt"/>
</dbReference>
<dbReference type="SUPFAM" id="SSF103647">
    <property type="entry name" value="TSP type-3 repeat"/>
    <property type="match status" value="1"/>
</dbReference>
<accession>A0ABT3GD70</accession>
<protein>
    <submittedName>
        <fullName evidence="3">Thrombospondin type 3 repeat-containing protein</fullName>
    </submittedName>
</protein>
<keyword evidence="1" id="KW-0732">Signal</keyword>
<feature type="compositionally biased region" description="Basic and acidic residues" evidence="2">
    <location>
        <begin position="96"/>
        <end position="112"/>
    </location>
</feature>
<dbReference type="InterPro" id="IPR028974">
    <property type="entry name" value="TSP_type-3_rpt"/>
</dbReference>
<feature type="region of interest" description="Disordered" evidence="2">
    <location>
        <begin position="78"/>
        <end position="268"/>
    </location>
</feature>
<feature type="compositionally biased region" description="Acidic residues" evidence="2">
    <location>
        <begin position="80"/>
        <end position="95"/>
    </location>
</feature>
<dbReference type="RefSeq" id="WP_264485608.1">
    <property type="nucleotide sequence ID" value="NZ_JAPDDT010000001.1"/>
</dbReference>
<feature type="compositionally biased region" description="Gly residues" evidence="2">
    <location>
        <begin position="216"/>
        <end position="232"/>
    </location>
</feature>
<dbReference type="Gene3D" id="4.10.1080.10">
    <property type="entry name" value="TSP type-3 repeat"/>
    <property type="match status" value="2"/>
</dbReference>
<feature type="compositionally biased region" description="Acidic residues" evidence="2">
    <location>
        <begin position="172"/>
        <end position="196"/>
    </location>
</feature>
<dbReference type="EMBL" id="JAPDDT010000001">
    <property type="protein sequence ID" value="MCW1921499.1"/>
    <property type="molecule type" value="Genomic_DNA"/>
</dbReference>